<organism evidence="2 3">
    <name type="scientific">Rhodopirellula bahusiensis</name>
    <dbReference type="NCBI Taxonomy" id="2014065"/>
    <lineage>
        <taxon>Bacteria</taxon>
        <taxon>Pseudomonadati</taxon>
        <taxon>Planctomycetota</taxon>
        <taxon>Planctomycetia</taxon>
        <taxon>Pirellulales</taxon>
        <taxon>Pirellulaceae</taxon>
        <taxon>Rhodopirellula</taxon>
    </lineage>
</organism>
<keyword evidence="1" id="KW-1133">Transmembrane helix</keyword>
<evidence type="ECO:0000313" key="3">
    <source>
        <dbReference type="Proteomes" id="UP000225740"/>
    </source>
</evidence>
<dbReference type="AlphaFoldDB" id="A0A2G1VZL8"/>
<dbReference type="EMBL" id="NIZW01000037">
    <property type="protein sequence ID" value="PHQ31859.1"/>
    <property type="molecule type" value="Genomic_DNA"/>
</dbReference>
<reference evidence="2 3" key="1">
    <citation type="submission" date="2017-06" db="EMBL/GenBank/DDBJ databases">
        <title>Description of Rhodopirellula bahusiensis sp. nov.</title>
        <authorList>
            <person name="Kizina J."/>
            <person name="Harder J."/>
        </authorList>
    </citation>
    <scope>NUCLEOTIDE SEQUENCE [LARGE SCALE GENOMIC DNA]</scope>
    <source>
        <strain evidence="2 3">SWK21</strain>
    </source>
</reference>
<keyword evidence="3" id="KW-1185">Reference proteome</keyword>
<protein>
    <submittedName>
        <fullName evidence="2">Uncharacterized protein</fullName>
    </submittedName>
</protein>
<keyword evidence="1" id="KW-0812">Transmembrane</keyword>
<accession>A0A2G1VZL8</accession>
<comment type="caution">
    <text evidence="2">The sequence shown here is derived from an EMBL/GenBank/DDBJ whole genome shotgun (WGS) entry which is preliminary data.</text>
</comment>
<evidence type="ECO:0000313" key="2">
    <source>
        <dbReference type="EMBL" id="PHQ31859.1"/>
    </source>
</evidence>
<dbReference type="Proteomes" id="UP000225740">
    <property type="component" value="Unassembled WGS sequence"/>
</dbReference>
<gene>
    <name evidence="2" type="ORF">CEE69_28720</name>
</gene>
<feature type="transmembrane region" description="Helical" evidence="1">
    <location>
        <begin position="37"/>
        <end position="57"/>
    </location>
</feature>
<name>A0A2G1VZL8_9BACT</name>
<sequence length="93" mass="10559">MLLAVAPIGVVYGAAMFVLRSRGFVDPAEYTTQWILFQAFWIAVALPLILCIVFWGISLEGSRKWFERLGFVMLFLVIPSMLLLGVFRFITGR</sequence>
<keyword evidence="1" id="KW-0472">Membrane</keyword>
<evidence type="ECO:0000256" key="1">
    <source>
        <dbReference type="SAM" id="Phobius"/>
    </source>
</evidence>
<feature type="transmembrane region" description="Helical" evidence="1">
    <location>
        <begin position="69"/>
        <end position="90"/>
    </location>
</feature>
<proteinExistence type="predicted"/>